<organism evidence="1 2">
    <name type="scientific">Trinickia dinghuensis</name>
    <dbReference type="NCBI Taxonomy" id="2291023"/>
    <lineage>
        <taxon>Bacteria</taxon>
        <taxon>Pseudomonadati</taxon>
        <taxon>Pseudomonadota</taxon>
        <taxon>Betaproteobacteria</taxon>
        <taxon>Burkholderiales</taxon>
        <taxon>Burkholderiaceae</taxon>
        <taxon>Trinickia</taxon>
    </lineage>
</organism>
<keyword evidence="2" id="KW-1185">Reference proteome</keyword>
<reference evidence="1 2" key="1">
    <citation type="submission" date="2018-08" db="EMBL/GenBank/DDBJ databases">
        <title>Paraburkholderia sp. DHOM06 isolated from forest soil.</title>
        <authorList>
            <person name="Gao Z.-H."/>
            <person name="Qiu L.-H."/>
        </authorList>
    </citation>
    <scope>NUCLEOTIDE SEQUENCE [LARGE SCALE GENOMIC DNA]</scope>
    <source>
        <strain evidence="1 2">DHOM06</strain>
    </source>
</reference>
<dbReference type="OrthoDB" id="4825649at2"/>
<sequence>MPLQVTTEASIVCSFGSEPSELTVVPQVRLAAEGRLTATVMDCVPLENILPFGECSSLANPEVASATAAADGALTPQPCVPAVIGPWEPGEPRVRINGQPALIEGSVCRCAWLGVVSIDMPGTSHTEVK</sequence>
<evidence type="ECO:0000313" key="2">
    <source>
        <dbReference type="Proteomes" id="UP000256838"/>
    </source>
</evidence>
<dbReference type="Proteomes" id="UP000256838">
    <property type="component" value="Unassembled WGS sequence"/>
</dbReference>
<evidence type="ECO:0000313" key="1">
    <source>
        <dbReference type="EMBL" id="RDU97341.1"/>
    </source>
</evidence>
<dbReference type="RefSeq" id="WP_115535152.1">
    <property type="nucleotide sequence ID" value="NZ_QRGA01000010.1"/>
</dbReference>
<gene>
    <name evidence="1" type="ORF">DWV00_19110</name>
</gene>
<proteinExistence type="predicted"/>
<dbReference type="EMBL" id="QRGA01000010">
    <property type="protein sequence ID" value="RDU97341.1"/>
    <property type="molecule type" value="Genomic_DNA"/>
</dbReference>
<dbReference type="Pfam" id="PF14107">
    <property type="entry name" value="DUF4280"/>
    <property type="match status" value="1"/>
</dbReference>
<dbReference type="InterPro" id="IPR025460">
    <property type="entry name" value="DUF4280"/>
</dbReference>
<comment type="caution">
    <text evidence="1">The sequence shown here is derived from an EMBL/GenBank/DDBJ whole genome shotgun (WGS) entry which is preliminary data.</text>
</comment>
<name>A0A3D8JYA4_9BURK</name>
<accession>A0A3D8JYA4</accession>
<protein>
    <submittedName>
        <fullName evidence="1">DUF4280 domain-containing protein</fullName>
    </submittedName>
</protein>
<dbReference type="AlphaFoldDB" id="A0A3D8JYA4"/>